<protein>
    <submittedName>
        <fullName evidence="1">Uncharacterized protein</fullName>
    </submittedName>
</protein>
<keyword evidence="2" id="KW-1185">Reference proteome</keyword>
<dbReference type="AlphaFoldDB" id="A0A4V6AM05"/>
<dbReference type="Proteomes" id="UP000298787">
    <property type="component" value="Chromosome 1"/>
</dbReference>
<organism evidence="1 2">
    <name type="scientific">Collichthys lucidus</name>
    <name type="common">Big head croaker</name>
    <name type="synonym">Sciaena lucida</name>
    <dbReference type="NCBI Taxonomy" id="240159"/>
    <lineage>
        <taxon>Eukaryota</taxon>
        <taxon>Metazoa</taxon>
        <taxon>Chordata</taxon>
        <taxon>Craniata</taxon>
        <taxon>Vertebrata</taxon>
        <taxon>Euteleostomi</taxon>
        <taxon>Actinopterygii</taxon>
        <taxon>Neopterygii</taxon>
        <taxon>Teleostei</taxon>
        <taxon>Neoteleostei</taxon>
        <taxon>Acanthomorphata</taxon>
        <taxon>Eupercaria</taxon>
        <taxon>Sciaenidae</taxon>
        <taxon>Collichthys</taxon>
    </lineage>
</organism>
<dbReference type="EMBL" id="CM014078">
    <property type="protein sequence ID" value="TKS66562.1"/>
    <property type="molecule type" value="Genomic_DNA"/>
</dbReference>
<gene>
    <name evidence="1" type="ORF">D9C73_000619</name>
</gene>
<proteinExistence type="predicted"/>
<sequence>MMPPLWAEAAAAVIDWGPRRPHQSGAQTGGNDTEEKQALRRIQMTLILLWLPQSKLSDNAPPFYKPSSHSLR</sequence>
<evidence type="ECO:0000313" key="2">
    <source>
        <dbReference type="Proteomes" id="UP000298787"/>
    </source>
</evidence>
<name>A0A4V6AM05_COLLU</name>
<accession>A0A4V6AM05</accession>
<reference evidence="1 2" key="1">
    <citation type="submission" date="2019-01" db="EMBL/GenBank/DDBJ databases">
        <title>Genome Assembly of Collichthys lucidus.</title>
        <authorList>
            <person name="Cai M."/>
            <person name="Xiao S."/>
        </authorList>
    </citation>
    <scope>NUCLEOTIDE SEQUENCE [LARGE SCALE GENOMIC DNA]</scope>
    <source>
        <strain evidence="1">JT15FE1705JMU</strain>
        <tissue evidence="1">Muscle</tissue>
    </source>
</reference>
<evidence type="ECO:0000313" key="1">
    <source>
        <dbReference type="EMBL" id="TKS66562.1"/>
    </source>
</evidence>